<protein>
    <recommendedName>
        <fullName evidence="7">TVP38/TMEM64 family membrane protein</fullName>
    </recommendedName>
</protein>
<feature type="transmembrane region" description="Helical" evidence="7">
    <location>
        <begin position="190"/>
        <end position="212"/>
    </location>
</feature>
<feature type="transmembrane region" description="Helical" evidence="7">
    <location>
        <begin position="99"/>
        <end position="132"/>
    </location>
</feature>
<keyword evidence="6 7" id="KW-0472">Membrane</keyword>
<dbReference type="InterPro" id="IPR015414">
    <property type="entry name" value="TMEM64"/>
</dbReference>
<keyword evidence="4 7" id="KW-0812">Transmembrane</keyword>
<dbReference type="PANTHER" id="PTHR12677">
    <property type="entry name" value="GOLGI APPARATUS MEMBRANE PROTEIN TVP38-RELATED"/>
    <property type="match status" value="1"/>
</dbReference>
<keyword evidence="11" id="KW-1185">Reference proteome</keyword>
<dbReference type="Pfam" id="PF09335">
    <property type="entry name" value="VTT_dom"/>
    <property type="match status" value="1"/>
</dbReference>
<feature type="domain" description="VTT" evidence="9">
    <location>
        <begin position="95"/>
        <end position="211"/>
    </location>
</feature>
<organism evidence="10 11">
    <name type="scientific">Yaniella flava</name>
    <dbReference type="NCBI Taxonomy" id="287930"/>
    <lineage>
        <taxon>Bacteria</taxon>
        <taxon>Bacillati</taxon>
        <taxon>Actinomycetota</taxon>
        <taxon>Actinomycetes</taxon>
        <taxon>Micrococcales</taxon>
        <taxon>Micrococcaceae</taxon>
        <taxon>Yaniella</taxon>
    </lineage>
</organism>
<evidence type="ECO:0000259" key="9">
    <source>
        <dbReference type="Pfam" id="PF09335"/>
    </source>
</evidence>
<dbReference type="PANTHER" id="PTHR12677:SF59">
    <property type="entry name" value="GOLGI APPARATUS MEMBRANE PROTEIN TVP38-RELATED"/>
    <property type="match status" value="1"/>
</dbReference>
<feature type="transmembrane region" description="Helical" evidence="7">
    <location>
        <begin position="72"/>
        <end position="93"/>
    </location>
</feature>
<comment type="caution">
    <text evidence="10">The sequence shown here is derived from an EMBL/GenBank/DDBJ whole genome shotgun (WGS) entry which is preliminary data.</text>
</comment>
<gene>
    <name evidence="10" type="ORF">GCM10009720_11080</name>
</gene>
<dbReference type="EMBL" id="BAAAMN010000016">
    <property type="protein sequence ID" value="GAA2032467.1"/>
    <property type="molecule type" value="Genomic_DNA"/>
</dbReference>
<accession>A0ABP5FTU3</accession>
<dbReference type="Proteomes" id="UP001501461">
    <property type="component" value="Unassembled WGS sequence"/>
</dbReference>
<dbReference type="InterPro" id="IPR032816">
    <property type="entry name" value="VTT_dom"/>
</dbReference>
<feature type="region of interest" description="Disordered" evidence="8">
    <location>
        <begin position="1"/>
        <end position="30"/>
    </location>
</feature>
<comment type="similarity">
    <text evidence="2 7">Belongs to the TVP38/TMEM64 family.</text>
</comment>
<evidence type="ECO:0000313" key="11">
    <source>
        <dbReference type="Proteomes" id="UP001501461"/>
    </source>
</evidence>
<feature type="transmembrane region" description="Helical" evidence="7">
    <location>
        <begin position="218"/>
        <end position="239"/>
    </location>
</feature>
<feature type="transmembrane region" description="Helical" evidence="7">
    <location>
        <begin position="40"/>
        <end position="60"/>
    </location>
</feature>
<name>A0ABP5FTU3_9MICC</name>
<evidence type="ECO:0000256" key="6">
    <source>
        <dbReference type="ARBA" id="ARBA00023136"/>
    </source>
</evidence>
<keyword evidence="3 7" id="KW-1003">Cell membrane</keyword>
<proteinExistence type="inferred from homology"/>
<comment type="subcellular location">
    <subcellularLocation>
        <location evidence="1 7">Cell membrane</location>
        <topology evidence="1 7">Multi-pass membrane protein</topology>
    </subcellularLocation>
</comment>
<evidence type="ECO:0000256" key="2">
    <source>
        <dbReference type="ARBA" id="ARBA00008640"/>
    </source>
</evidence>
<evidence type="ECO:0000256" key="4">
    <source>
        <dbReference type="ARBA" id="ARBA00022692"/>
    </source>
</evidence>
<sequence>MRSLHVEHYSGGMSSTQDGNAPGGQDRNETDSSRFAWESLIRNTALVVVLLLLLWLVFNVQLPSADELRDLIASWGWAAWLIFIGIYAVVGLTPIPVTVMAVTAGLLFGVVEGTILSVIGVLIGCWGAYWMARGLGREATAKLLGSHHSTVERHLDQAGFQAVFMLRLLPGFPYWPINYGSGAFGVGQRAYMLASIIAVIPGQISLVAIGAFISAPNIWHGAVVGIGWAVVIVLTIWSYRRWQAARPESATE</sequence>
<evidence type="ECO:0000256" key="3">
    <source>
        <dbReference type="ARBA" id="ARBA00022475"/>
    </source>
</evidence>
<evidence type="ECO:0000256" key="7">
    <source>
        <dbReference type="RuleBase" id="RU366058"/>
    </source>
</evidence>
<keyword evidence="5 7" id="KW-1133">Transmembrane helix</keyword>
<reference evidence="11" key="1">
    <citation type="journal article" date="2019" name="Int. J. Syst. Evol. Microbiol.">
        <title>The Global Catalogue of Microorganisms (GCM) 10K type strain sequencing project: providing services to taxonomists for standard genome sequencing and annotation.</title>
        <authorList>
            <consortium name="The Broad Institute Genomics Platform"/>
            <consortium name="The Broad Institute Genome Sequencing Center for Infectious Disease"/>
            <person name="Wu L."/>
            <person name="Ma J."/>
        </authorList>
    </citation>
    <scope>NUCLEOTIDE SEQUENCE [LARGE SCALE GENOMIC DNA]</scope>
    <source>
        <strain evidence="11">JCM 13595</strain>
    </source>
</reference>
<evidence type="ECO:0000256" key="8">
    <source>
        <dbReference type="SAM" id="MobiDB-lite"/>
    </source>
</evidence>
<evidence type="ECO:0000313" key="10">
    <source>
        <dbReference type="EMBL" id="GAA2032467.1"/>
    </source>
</evidence>
<evidence type="ECO:0000256" key="5">
    <source>
        <dbReference type="ARBA" id="ARBA00022989"/>
    </source>
</evidence>
<evidence type="ECO:0000256" key="1">
    <source>
        <dbReference type="ARBA" id="ARBA00004651"/>
    </source>
</evidence>